<sequence>MPPRKKADFDAAPAVPTRQSSRIKAAAAAAPPPAPAPPVKKAPAKKAAAKKKEVEEEEEEGEEEEETKPKARSRAGSRAGSKPPSTTKAKAPARKPASKAAAKKTVEDVQEEDEEEEEPQPKSRSRAGSRAGSKPPSTTKPRATSKKPATKAAAKKTVDDIAEADEEDEDELEADADQETDAQPTGKRRSPKGYRARAKPNSDAKAKPKSDTKPKSTGKRARAVTPSDDEDEQQAKTASKKAKKAAAVDDDAMDEDDEPPAKMVSVLKRGAAPVDPESGKVSTHQVYANAEGVWDAMLNQTDIGANKNKFYVIQLLHPIDNESSCWLYTRWGRVGERGQSQLKGPWPPATAVSEFKKQFKAKAAVPWEQRVGMVAKKGKYFWLERDFGDEDKAEEPSKKGKGRKSEREATPIPDSSLDAEVQDLCRLIFNTALIDAHLSSMNYDANKLPLGKLSKNTILQGFSALKQLADVIKDPNGEVAKANGGQRAAIEHFSGVYYSIIPHAFGRNRPTPIGDERVLKAELDLVDALGDMEVASKLISSSTPRDESGAPMNPLDAKFRSLELTRMEPIARASAEFAALEAYVNNTHGATHHFRVGVRHIYRVERESETVAWKKAGFDRLGEGERMLLWHGSRTTNFAGILKQGLRIAPPEAPVTGYMFGKGVYFADMMSKSAGYCYMGLSGQTGLLLLCEVAVKPFYERYDAEYDADKGCKKANALATKGIGRTQPVNWKDAGEVLGNDALKGCHMPDGPCDNNADPKAYLQYNEYIVYNTAQIRARYLLMVDQK</sequence>
<comment type="similarity">
    <text evidence="13">Belongs to the ARTD/PARP family.</text>
</comment>
<feature type="compositionally biased region" description="Basic and acidic residues" evidence="16">
    <location>
        <begin position="200"/>
        <end position="214"/>
    </location>
</feature>
<dbReference type="GO" id="GO:0070212">
    <property type="term" value="P:protein poly-ADP-ribosylation"/>
    <property type="evidence" value="ECO:0007669"/>
    <property type="project" value="TreeGrafter"/>
</dbReference>
<evidence type="ECO:0000256" key="14">
    <source>
        <dbReference type="ARBA" id="ARBA00033987"/>
    </source>
</evidence>
<evidence type="ECO:0000256" key="8">
    <source>
        <dbReference type="ARBA" id="ARBA00022771"/>
    </source>
</evidence>
<dbReference type="Pfam" id="PF02877">
    <property type="entry name" value="PARP_reg"/>
    <property type="match status" value="1"/>
</dbReference>
<evidence type="ECO:0000313" key="21">
    <source>
        <dbReference type="Proteomes" id="UP000007431"/>
    </source>
</evidence>
<dbReference type="GeneID" id="9597699"/>
<feature type="domain" description="WGR" evidence="19">
    <location>
        <begin position="283"/>
        <end position="380"/>
    </location>
</feature>
<dbReference type="PROSITE" id="PS51977">
    <property type="entry name" value="WGR"/>
    <property type="match status" value="1"/>
</dbReference>
<dbReference type="InParanoid" id="D8PLA0"/>
<feature type="domain" description="PARP alpha-helical" evidence="18">
    <location>
        <begin position="414"/>
        <end position="540"/>
    </location>
</feature>
<accession>D8PLA0</accession>
<dbReference type="Pfam" id="PF05406">
    <property type="entry name" value="WGR"/>
    <property type="match status" value="1"/>
</dbReference>
<evidence type="ECO:0000256" key="5">
    <source>
        <dbReference type="ARBA" id="ARBA00022723"/>
    </source>
</evidence>
<dbReference type="GO" id="GO:0003950">
    <property type="term" value="F:NAD+ poly-ADP-ribosyltransferase activity"/>
    <property type="evidence" value="ECO:0007669"/>
    <property type="project" value="UniProtKB-UniRule"/>
</dbReference>
<keyword evidence="10 15" id="KW-0520">NAD</keyword>
<dbReference type="EMBL" id="GL377302">
    <property type="protein sequence ID" value="EFJ02733.1"/>
    <property type="molecule type" value="Genomic_DNA"/>
</dbReference>
<reference evidence="20 21" key="1">
    <citation type="journal article" date="2010" name="Nat. Biotechnol.">
        <title>Genome sequence of the model mushroom Schizophyllum commune.</title>
        <authorList>
            <person name="Ohm R.A."/>
            <person name="de Jong J.F."/>
            <person name="Lugones L.G."/>
            <person name="Aerts A."/>
            <person name="Kothe E."/>
            <person name="Stajich J.E."/>
            <person name="de Vries R.P."/>
            <person name="Record E."/>
            <person name="Levasseur A."/>
            <person name="Baker S.E."/>
            <person name="Bartholomew K.A."/>
            <person name="Coutinho P.M."/>
            <person name="Erdmann S."/>
            <person name="Fowler T.J."/>
            <person name="Gathman A.C."/>
            <person name="Lombard V."/>
            <person name="Henrissat B."/>
            <person name="Knabe N."/>
            <person name="Kuees U."/>
            <person name="Lilly W.W."/>
            <person name="Lindquist E."/>
            <person name="Lucas S."/>
            <person name="Magnuson J.K."/>
            <person name="Piumi F."/>
            <person name="Raudaskoski M."/>
            <person name="Salamov A."/>
            <person name="Schmutz J."/>
            <person name="Schwarze F.W.M.R."/>
            <person name="vanKuyk P.A."/>
            <person name="Horton J.S."/>
            <person name="Grigoriev I.V."/>
            <person name="Woesten H.A.B."/>
        </authorList>
    </citation>
    <scope>NUCLEOTIDE SEQUENCE [LARGE SCALE GENOMIC DNA]</scope>
    <source>
        <strain evidence="21">H4-8 / FGSC 9210</strain>
    </source>
</reference>
<dbReference type="SUPFAM" id="SSF47587">
    <property type="entry name" value="Domain of poly(ADP-ribose) polymerase"/>
    <property type="match status" value="1"/>
</dbReference>
<keyword evidence="11" id="KW-0238">DNA-binding</keyword>
<dbReference type="FunFam" id="1.20.142.10:FF:000002">
    <property type="entry name" value="Poly [ADP-ribose] polymerase"/>
    <property type="match status" value="1"/>
</dbReference>
<name>D8PLA0_SCHCM</name>
<dbReference type="AlphaFoldDB" id="D8PLA0"/>
<dbReference type="VEuPathDB" id="FungiDB:SCHCODRAFT_02609443"/>
<evidence type="ECO:0000259" key="17">
    <source>
        <dbReference type="PROSITE" id="PS51059"/>
    </source>
</evidence>
<dbReference type="STRING" id="578458.D8PLA0"/>
<comment type="catalytic activity">
    <reaction evidence="14">
        <text>NAD(+) + (ADP-D-ribosyl)n-acceptor = nicotinamide + (ADP-D-ribosyl)n+1-acceptor + H(+).</text>
        <dbReference type="EC" id="2.4.2.30"/>
    </reaction>
</comment>
<evidence type="ECO:0000256" key="9">
    <source>
        <dbReference type="ARBA" id="ARBA00022833"/>
    </source>
</evidence>
<dbReference type="PANTHER" id="PTHR10459:SF60">
    <property type="entry name" value="POLY [ADP-RIBOSE] POLYMERASE 2"/>
    <property type="match status" value="1"/>
</dbReference>
<dbReference type="InterPro" id="IPR004102">
    <property type="entry name" value="Poly(ADP-ribose)pol_reg_dom"/>
</dbReference>
<dbReference type="InterPro" id="IPR008893">
    <property type="entry name" value="WGR_domain"/>
</dbReference>
<evidence type="ECO:0000256" key="6">
    <source>
        <dbReference type="ARBA" id="ARBA00022737"/>
    </source>
</evidence>
<keyword evidence="7" id="KW-0013">ADP-ribosylation</keyword>
<evidence type="ECO:0000256" key="13">
    <source>
        <dbReference type="ARBA" id="ARBA00024347"/>
    </source>
</evidence>
<feature type="region of interest" description="Disordered" evidence="16">
    <location>
        <begin position="391"/>
        <end position="415"/>
    </location>
</feature>
<dbReference type="GO" id="GO:1990404">
    <property type="term" value="F:NAD+-protein mono-ADP-ribosyltransferase activity"/>
    <property type="evidence" value="ECO:0007669"/>
    <property type="project" value="TreeGrafter"/>
</dbReference>
<dbReference type="CDD" id="cd07997">
    <property type="entry name" value="WGR_PARP"/>
    <property type="match status" value="1"/>
</dbReference>
<dbReference type="Pfam" id="PF00644">
    <property type="entry name" value="PARP"/>
    <property type="match status" value="1"/>
</dbReference>
<keyword evidence="5" id="KW-0479">Metal-binding</keyword>
<feature type="compositionally biased region" description="Acidic residues" evidence="16">
    <location>
        <begin position="160"/>
        <end position="180"/>
    </location>
</feature>
<evidence type="ECO:0000256" key="15">
    <source>
        <dbReference type="RuleBase" id="RU362114"/>
    </source>
</evidence>
<keyword evidence="4" id="KW-0548">Nucleotidyltransferase</keyword>
<evidence type="ECO:0000259" key="18">
    <source>
        <dbReference type="PROSITE" id="PS51060"/>
    </source>
</evidence>
<feature type="compositionally biased region" description="Acidic residues" evidence="16">
    <location>
        <begin position="55"/>
        <end position="66"/>
    </location>
</feature>
<dbReference type="PROSITE" id="PS51059">
    <property type="entry name" value="PARP_CATALYTIC"/>
    <property type="match status" value="1"/>
</dbReference>
<comment type="subcellular location">
    <subcellularLocation>
        <location evidence="1">Nucleus</location>
    </subcellularLocation>
</comment>
<dbReference type="GO" id="GO:0003677">
    <property type="term" value="F:DNA binding"/>
    <property type="evidence" value="ECO:0007669"/>
    <property type="project" value="UniProtKB-KW"/>
</dbReference>
<keyword evidence="9" id="KW-0862">Zinc</keyword>
<feature type="compositionally biased region" description="Acidic residues" evidence="16">
    <location>
        <begin position="108"/>
        <end position="118"/>
    </location>
</feature>
<evidence type="ECO:0000256" key="3">
    <source>
        <dbReference type="ARBA" id="ARBA00022679"/>
    </source>
</evidence>
<evidence type="ECO:0000256" key="1">
    <source>
        <dbReference type="ARBA" id="ARBA00004123"/>
    </source>
</evidence>
<protein>
    <recommendedName>
        <fullName evidence="15">Poly [ADP-ribose] polymerase</fullName>
        <shortName evidence="15">PARP</shortName>
        <ecNumber evidence="15">2.4.2.-</ecNumber>
    </recommendedName>
</protein>
<dbReference type="InterPro" id="IPR012317">
    <property type="entry name" value="Poly(ADP-ribose)pol_cat_dom"/>
</dbReference>
<organism evidence="21">
    <name type="scientific">Schizophyllum commune (strain H4-8 / FGSC 9210)</name>
    <name type="common">Split gill fungus</name>
    <dbReference type="NCBI Taxonomy" id="578458"/>
    <lineage>
        <taxon>Eukaryota</taxon>
        <taxon>Fungi</taxon>
        <taxon>Dikarya</taxon>
        <taxon>Basidiomycota</taxon>
        <taxon>Agaricomycotina</taxon>
        <taxon>Agaricomycetes</taxon>
        <taxon>Agaricomycetidae</taxon>
        <taxon>Agaricales</taxon>
        <taxon>Schizophyllaceae</taxon>
        <taxon>Schizophyllum</taxon>
    </lineage>
</organism>
<evidence type="ECO:0000259" key="19">
    <source>
        <dbReference type="PROSITE" id="PS51977"/>
    </source>
</evidence>
<gene>
    <name evidence="20" type="ORF">SCHCODRAFT_231882</name>
</gene>
<dbReference type="SUPFAM" id="SSF56399">
    <property type="entry name" value="ADP-ribosylation"/>
    <property type="match status" value="1"/>
</dbReference>
<dbReference type="Proteomes" id="UP000007431">
    <property type="component" value="Unassembled WGS sequence"/>
</dbReference>
<feature type="compositionally biased region" description="Acidic residues" evidence="16">
    <location>
        <begin position="248"/>
        <end position="258"/>
    </location>
</feature>
<dbReference type="PANTHER" id="PTHR10459">
    <property type="entry name" value="DNA LIGASE"/>
    <property type="match status" value="1"/>
</dbReference>
<evidence type="ECO:0000256" key="11">
    <source>
        <dbReference type="ARBA" id="ARBA00023125"/>
    </source>
</evidence>
<evidence type="ECO:0000313" key="20">
    <source>
        <dbReference type="EMBL" id="EFJ02733.1"/>
    </source>
</evidence>
<feature type="compositionally biased region" description="Basic and acidic residues" evidence="16">
    <location>
        <begin position="394"/>
        <end position="409"/>
    </location>
</feature>
<evidence type="ECO:0000256" key="16">
    <source>
        <dbReference type="SAM" id="MobiDB-lite"/>
    </source>
</evidence>
<dbReference type="CDD" id="cd01437">
    <property type="entry name" value="parp_like"/>
    <property type="match status" value="1"/>
</dbReference>
<evidence type="ECO:0000256" key="10">
    <source>
        <dbReference type="ARBA" id="ARBA00023027"/>
    </source>
</evidence>
<dbReference type="Gene3D" id="3.90.228.10">
    <property type="match status" value="1"/>
</dbReference>
<feature type="region of interest" description="Disordered" evidence="16">
    <location>
        <begin position="1"/>
        <end position="258"/>
    </location>
</feature>
<dbReference type="RefSeq" id="XP_003037635.1">
    <property type="nucleotide sequence ID" value="XM_003037589.1"/>
</dbReference>
<keyword evidence="12" id="KW-0539">Nucleus</keyword>
<dbReference type="Gene3D" id="2.20.140.10">
    <property type="entry name" value="WGR domain"/>
    <property type="match status" value="1"/>
</dbReference>
<evidence type="ECO:0000256" key="2">
    <source>
        <dbReference type="ARBA" id="ARBA00022676"/>
    </source>
</evidence>
<feature type="compositionally biased region" description="Pro residues" evidence="16">
    <location>
        <begin position="30"/>
        <end position="40"/>
    </location>
</feature>
<dbReference type="EC" id="2.4.2.-" evidence="15"/>
<dbReference type="InterPro" id="IPR050800">
    <property type="entry name" value="ARTD/PARP"/>
</dbReference>
<dbReference type="GO" id="GO:0005730">
    <property type="term" value="C:nucleolus"/>
    <property type="evidence" value="ECO:0007669"/>
    <property type="project" value="TreeGrafter"/>
</dbReference>
<evidence type="ECO:0000256" key="12">
    <source>
        <dbReference type="ARBA" id="ARBA00023242"/>
    </source>
</evidence>
<dbReference type="GO" id="GO:0008270">
    <property type="term" value="F:zinc ion binding"/>
    <property type="evidence" value="ECO:0007669"/>
    <property type="project" value="UniProtKB-KW"/>
</dbReference>
<keyword evidence="2 15" id="KW-0328">Glycosyltransferase</keyword>
<dbReference type="GO" id="GO:0016779">
    <property type="term" value="F:nucleotidyltransferase activity"/>
    <property type="evidence" value="ECO:0007669"/>
    <property type="project" value="UniProtKB-KW"/>
</dbReference>
<dbReference type="KEGG" id="scm:SCHCO_02609443"/>
<evidence type="ECO:0000256" key="4">
    <source>
        <dbReference type="ARBA" id="ARBA00022695"/>
    </source>
</evidence>
<keyword evidence="21" id="KW-1185">Reference proteome</keyword>
<keyword evidence="3 15" id="KW-0808">Transferase</keyword>
<keyword evidence="6" id="KW-0677">Repeat</keyword>
<proteinExistence type="inferred from homology"/>
<dbReference type="OrthoDB" id="2017365at2759"/>
<dbReference type="GO" id="GO:0006302">
    <property type="term" value="P:double-strand break repair"/>
    <property type="evidence" value="ECO:0007669"/>
    <property type="project" value="TreeGrafter"/>
</dbReference>
<evidence type="ECO:0000256" key="7">
    <source>
        <dbReference type="ARBA" id="ARBA00022765"/>
    </source>
</evidence>
<dbReference type="Gene3D" id="1.20.142.10">
    <property type="entry name" value="Poly(ADP-ribose) polymerase, regulatory domain"/>
    <property type="match status" value="1"/>
</dbReference>
<feature type="compositionally biased region" description="Low complexity" evidence="16">
    <location>
        <begin position="126"/>
        <end position="142"/>
    </location>
</feature>
<dbReference type="OMA" id="QGENDRF"/>
<dbReference type="PROSITE" id="PS51060">
    <property type="entry name" value="PARP_ALPHA_HD"/>
    <property type="match status" value="1"/>
</dbReference>
<dbReference type="HOGENOM" id="CLU_004841_2_0_1"/>
<keyword evidence="8" id="KW-0863">Zinc-finger</keyword>
<feature type="compositionally biased region" description="Low complexity" evidence="16">
    <location>
        <begin position="81"/>
        <end position="90"/>
    </location>
</feature>
<dbReference type="eggNOG" id="KOG1037">
    <property type="taxonomic scope" value="Eukaryota"/>
</dbReference>
<feature type="domain" description="PARP catalytic" evidence="17">
    <location>
        <begin position="553"/>
        <end position="787"/>
    </location>
</feature>
<dbReference type="InterPro" id="IPR036616">
    <property type="entry name" value="Poly(ADP-ribose)pol_reg_dom_sf"/>
</dbReference>
<dbReference type="InterPro" id="IPR036930">
    <property type="entry name" value="WGR_dom_sf"/>
</dbReference>
<dbReference type="SMART" id="SM00773">
    <property type="entry name" value="WGR"/>
    <property type="match status" value="1"/>
</dbReference>
<dbReference type="SUPFAM" id="SSF142921">
    <property type="entry name" value="WGR domain-like"/>
    <property type="match status" value="1"/>
</dbReference>
<feature type="compositionally biased region" description="Basic residues" evidence="16">
    <location>
        <begin position="186"/>
        <end position="198"/>
    </location>
</feature>